<keyword evidence="6" id="KW-0067">ATP-binding</keyword>
<evidence type="ECO:0000256" key="4">
    <source>
        <dbReference type="ARBA" id="ARBA00023175"/>
    </source>
</evidence>
<keyword evidence="10" id="KW-1185">Reference proteome</keyword>
<feature type="region of interest" description="Disordered" evidence="7">
    <location>
        <begin position="1"/>
        <end position="242"/>
    </location>
</feature>
<dbReference type="Pfam" id="PF00225">
    <property type="entry name" value="Kinesin"/>
    <property type="match status" value="2"/>
</dbReference>
<feature type="domain" description="Kinesin motor" evidence="8">
    <location>
        <begin position="391"/>
        <end position="864"/>
    </location>
</feature>
<evidence type="ECO:0000256" key="2">
    <source>
        <dbReference type="ARBA" id="ARBA00022490"/>
    </source>
</evidence>
<feature type="compositionally biased region" description="Acidic residues" evidence="7">
    <location>
        <begin position="658"/>
        <end position="680"/>
    </location>
</feature>
<dbReference type="SUPFAM" id="SSF52540">
    <property type="entry name" value="P-loop containing nucleoside triphosphate hydrolases"/>
    <property type="match status" value="1"/>
</dbReference>
<keyword evidence="3" id="KW-0493">Microtubule</keyword>
<evidence type="ECO:0000256" key="5">
    <source>
        <dbReference type="ARBA" id="ARBA00023212"/>
    </source>
</evidence>
<dbReference type="InterPro" id="IPR027640">
    <property type="entry name" value="Kinesin-like_fam"/>
</dbReference>
<keyword evidence="6" id="KW-0547">Nucleotide-binding</keyword>
<dbReference type="PROSITE" id="PS50067">
    <property type="entry name" value="KINESIN_MOTOR_2"/>
    <property type="match status" value="1"/>
</dbReference>
<evidence type="ECO:0000256" key="1">
    <source>
        <dbReference type="ARBA" id="ARBA00004245"/>
    </source>
</evidence>
<proteinExistence type="inferred from homology"/>
<feature type="region of interest" description="Disordered" evidence="7">
    <location>
        <begin position="654"/>
        <end position="680"/>
    </location>
</feature>
<feature type="compositionally biased region" description="Basic and acidic residues" evidence="7">
    <location>
        <begin position="191"/>
        <end position="206"/>
    </location>
</feature>
<evidence type="ECO:0000256" key="6">
    <source>
        <dbReference type="PROSITE-ProRule" id="PRU00283"/>
    </source>
</evidence>
<feature type="compositionally biased region" description="Polar residues" evidence="7">
    <location>
        <begin position="1"/>
        <end position="21"/>
    </location>
</feature>
<dbReference type="GO" id="GO:0007019">
    <property type="term" value="P:microtubule depolymerization"/>
    <property type="evidence" value="ECO:0007669"/>
    <property type="project" value="TreeGrafter"/>
</dbReference>
<dbReference type="Proteomes" id="UP001165065">
    <property type="component" value="Unassembled WGS sequence"/>
</dbReference>
<evidence type="ECO:0000313" key="10">
    <source>
        <dbReference type="Proteomes" id="UP001165065"/>
    </source>
</evidence>
<evidence type="ECO:0000256" key="7">
    <source>
        <dbReference type="SAM" id="MobiDB-lite"/>
    </source>
</evidence>
<organism evidence="9 10">
    <name type="scientific">Triparma columacea</name>
    <dbReference type="NCBI Taxonomy" id="722753"/>
    <lineage>
        <taxon>Eukaryota</taxon>
        <taxon>Sar</taxon>
        <taxon>Stramenopiles</taxon>
        <taxon>Ochrophyta</taxon>
        <taxon>Bolidophyceae</taxon>
        <taxon>Parmales</taxon>
        <taxon>Triparmaceae</taxon>
        <taxon>Triparma</taxon>
    </lineage>
</organism>
<feature type="binding site" evidence="6">
    <location>
        <begin position="487"/>
        <end position="494"/>
    </location>
    <ligand>
        <name>ATP</name>
        <dbReference type="ChEBI" id="CHEBI:30616"/>
    </ligand>
</feature>
<comment type="similarity">
    <text evidence="6">Belongs to the TRAFAC class myosin-kinesin ATPase superfamily. Kinesin family.</text>
</comment>
<dbReference type="PANTHER" id="PTHR47971">
    <property type="entry name" value="KINESIN-RELATED PROTEIN 6"/>
    <property type="match status" value="1"/>
</dbReference>
<dbReference type="PANTHER" id="PTHR47971:SF8">
    <property type="entry name" value="KINESIN-LIKE PROTEIN"/>
    <property type="match status" value="1"/>
</dbReference>
<keyword evidence="2" id="KW-0963">Cytoplasm</keyword>
<dbReference type="GO" id="GO:0003777">
    <property type="term" value="F:microtubule motor activity"/>
    <property type="evidence" value="ECO:0007669"/>
    <property type="project" value="InterPro"/>
</dbReference>
<protein>
    <recommendedName>
        <fullName evidence="8">Kinesin motor domain-containing protein</fullName>
    </recommendedName>
</protein>
<comment type="subcellular location">
    <subcellularLocation>
        <location evidence="1">Cytoplasm</location>
        <location evidence="1">Cytoskeleton</location>
    </subcellularLocation>
</comment>
<keyword evidence="4 6" id="KW-0505">Motor protein</keyword>
<evidence type="ECO:0000313" key="9">
    <source>
        <dbReference type="EMBL" id="GMI48356.1"/>
    </source>
</evidence>
<dbReference type="GO" id="GO:0008017">
    <property type="term" value="F:microtubule binding"/>
    <property type="evidence" value="ECO:0007669"/>
    <property type="project" value="InterPro"/>
</dbReference>
<feature type="region of interest" description="Disordered" evidence="7">
    <location>
        <begin position="327"/>
        <end position="348"/>
    </location>
</feature>
<keyword evidence="5" id="KW-0206">Cytoskeleton</keyword>
<dbReference type="InterPro" id="IPR027417">
    <property type="entry name" value="P-loop_NTPase"/>
</dbReference>
<evidence type="ECO:0000256" key="3">
    <source>
        <dbReference type="ARBA" id="ARBA00022701"/>
    </source>
</evidence>
<dbReference type="GO" id="GO:0007018">
    <property type="term" value="P:microtubule-based movement"/>
    <property type="evidence" value="ECO:0007669"/>
    <property type="project" value="InterPro"/>
</dbReference>
<dbReference type="OrthoDB" id="3176171at2759"/>
<dbReference type="InterPro" id="IPR036961">
    <property type="entry name" value="Kinesin_motor_dom_sf"/>
</dbReference>
<dbReference type="SMART" id="SM00129">
    <property type="entry name" value="KISc"/>
    <property type="match status" value="1"/>
</dbReference>
<evidence type="ECO:0000259" key="8">
    <source>
        <dbReference type="PROSITE" id="PS50067"/>
    </source>
</evidence>
<accession>A0A9W7LFT6</accession>
<sequence>MSSRFRPNPTPSWAQTQNLSSLKDWEADYNDSPPASPIRKSANSKARARPQSPPSFNTSLSPRVSYVPPSSSSENAQKDADEAFFNMLRSDEPPRPKIVKKKRVMRVKDPAKGAPESGGPAKPRRRITGGSLKKDAKAVTSPPPPPINKAQQECDSAFFGMLRGSGNGNKLDGKPDMQIGAISPRVSTESLRSEESLLRTSRDSDGRPLSAGRPLSSRRRRKLKEPSAAALRNSGVRDSREEIALPRKPKLSEEEMNKIIEEDRLRFEELQLEKQKKVAKLRGKGVAGGKKVAVRSKSMTKVGGSGAVSKAMPLSVDRRKKQDLVLAQQGENGSKDTRRNLDKRTARIRHSPHFIAAIKEYRNKNPHLNSNHNHRERRFDDNAMTNRSLNGVTVFVRKRPLFPYEKQRKDYDVVSVHADSDADSDHVLIHNCVMHPDMKKMLHKPTVFSCSAAFDQHANNDDIYSNVARPMLDKVLRGGIGTILMYGQTGSGKTYTMTAIEERLGAELFSEITEDKEITVKFIELAGKRAVDLLGRRQGEEVRIIDQMQGMGNEVPTVNNEPVPKSVEKKKHVIIQVSMREGIEEETEEKVDADMMQEFRRFNATAIRTFPKWLTAFVKVSSMMDYLEAIGDVRLKGKYKVLCKVEDNVVESWRGEDSWEGWDEEEEDEEEGGGEDEGVEGEMQEVAPAPQCSEAPVVSVKWKNAAELTAKSQEQLTKFINVGKSRRATEATDVNGTSSRSHAVLQISVKEKGSKKCGIITLIDCAGSERRNDSLYHDKERQKESAEINASLYALKNCIRARVEVRENPNTFIPYRSSLLTRVLRETFEVDTALLSIIATAAPNATDTEHTMETLRTVSRIVGTENNIVELPTENVLMAHQLQEMIVGKAPSSTANHVIPMKWNNSQLNAWLKKAAGGMFQNVKVVKSDTGKTVMAQTVPKLTDSMCYGDTILATQLFNKLRNESERINKILLKERMERKQMMKGLDG</sequence>
<comment type="caution">
    <text evidence="9">The sequence shown here is derived from an EMBL/GenBank/DDBJ whole genome shotgun (WGS) entry which is preliminary data.</text>
</comment>
<dbReference type="PRINTS" id="PR00380">
    <property type="entry name" value="KINESINHEAVY"/>
</dbReference>
<dbReference type="Gene3D" id="3.40.850.10">
    <property type="entry name" value="Kinesin motor domain"/>
    <property type="match status" value="2"/>
</dbReference>
<name>A0A9W7LFT6_9STRA</name>
<dbReference type="GO" id="GO:0005524">
    <property type="term" value="F:ATP binding"/>
    <property type="evidence" value="ECO:0007669"/>
    <property type="project" value="UniProtKB-UniRule"/>
</dbReference>
<reference evidence="10" key="1">
    <citation type="journal article" date="2023" name="Commun. Biol.">
        <title>Genome analysis of Parmales, the sister group of diatoms, reveals the evolutionary specialization of diatoms from phago-mixotrophs to photoautotrophs.</title>
        <authorList>
            <person name="Ban H."/>
            <person name="Sato S."/>
            <person name="Yoshikawa S."/>
            <person name="Yamada K."/>
            <person name="Nakamura Y."/>
            <person name="Ichinomiya M."/>
            <person name="Sato N."/>
            <person name="Blanc-Mathieu R."/>
            <person name="Endo H."/>
            <person name="Kuwata A."/>
            <person name="Ogata H."/>
        </authorList>
    </citation>
    <scope>NUCLEOTIDE SEQUENCE [LARGE SCALE GENOMIC DNA]</scope>
</reference>
<feature type="compositionally biased region" description="Basic and acidic residues" evidence="7">
    <location>
        <begin position="333"/>
        <end position="345"/>
    </location>
</feature>
<dbReference type="EMBL" id="BRYA01000387">
    <property type="protein sequence ID" value="GMI48356.1"/>
    <property type="molecule type" value="Genomic_DNA"/>
</dbReference>
<dbReference type="InterPro" id="IPR001752">
    <property type="entry name" value="Kinesin_motor_dom"/>
</dbReference>
<dbReference type="GO" id="GO:0005874">
    <property type="term" value="C:microtubule"/>
    <property type="evidence" value="ECO:0007669"/>
    <property type="project" value="UniProtKB-KW"/>
</dbReference>
<dbReference type="AlphaFoldDB" id="A0A9W7LFT6"/>
<feature type="compositionally biased region" description="Low complexity" evidence="7">
    <location>
        <begin position="59"/>
        <end position="73"/>
    </location>
</feature>
<gene>
    <name evidence="9" type="ORF">TrCOL_g5877</name>
</gene>